<keyword evidence="2" id="KW-1185">Reference proteome</keyword>
<protein>
    <submittedName>
        <fullName evidence="1">Uncharacterized protein</fullName>
    </submittedName>
</protein>
<accession>A0A127AWB8</accession>
<evidence type="ECO:0000313" key="1">
    <source>
        <dbReference type="EMBL" id="AMM44996.1"/>
    </source>
</evidence>
<gene>
    <name evidence="1" type="ORF">SP15_196</name>
</gene>
<reference evidence="1 2" key="1">
    <citation type="submission" date="2015-08" db="EMBL/GenBank/DDBJ databases">
        <authorList>
            <person name="Babu N.S."/>
            <person name="Beckwith C.J."/>
            <person name="Beseler K.G."/>
            <person name="Brison A."/>
            <person name="Carone J.V."/>
            <person name="Caskin T.P."/>
            <person name="Diamond M."/>
            <person name="Durham M.E."/>
            <person name="Foxe J.M."/>
            <person name="Go M."/>
            <person name="Henderson B.A."/>
            <person name="Jones I.B."/>
            <person name="McGettigan J.A."/>
            <person name="Micheletti S.J."/>
            <person name="Nasrallah M.E."/>
            <person name="Ortiz D."/>
            <person name="Piller C.R."/>
            <person name="Privatt S.R."/>
            <person name="Schneider S.L."/>
            <person name="Sharp S."/>
            <person name="Smith T.C."/>
            <person name="Stanton J.D."/>
            <person name="Ullery H.E."/>
            <person name="Wilson R.J."/>
            <person name="Serrano M.G."/>
            <person name="Buck G."/>
            <person name="Lee V."/>
            <person name="Wang Y."/>
            <person name="Carvalho R."/>
            <person name="Voegtly L."/>
            <person name="Shi R."/>
            <person name="Duckworth R."/>
            <person name="Johnson A."/>
            <person name="Loviza R."/>
            <person name="Walstead R."/>
            <person name="Shah Z."/>
            <person name="Kiflezghi M."/>
            <person name="Wade K."/>
            <person name="Ball S.L."/>
            <person name="Bradley K.W."/>
            <person name="Asai D.J."/>
            <person name="Bowman C.A."/>
            <person name="Russell D.A."/>
            <person name="Pope W.H."/>
            <person name="Jacobs-Sera D."/>
            <person name="Hendrix R.W."/>
            <person name="Hatfull G.F."/>
        </authorList>
    </citation>
    <scope>NUCLEOTIDE SEQUENCE [LARGE SCALE GENOMIC DNA]</scope>
</reference>
<sequence length="68" mass="7914">MDNKKDQWLLVYMDRQGESKSEWLNDKASVESQVKYLVKEGITNSSVIRIFPPNTNLTSTEFLLYQEG</sequence>
<dbReference type="GeneID" id="29125365"/>
<dbReference type="RefSeq" id="YP_009302585.1">
    <property type="nucleotide sequence ID" value="NC_031245.1"/>
</dbReference>
<dbReference type="EMBL" id="KT624200">
    <property type="protein sequence ID" value="AMM44996.1"/>
    <property type="molecule type" value="Genomic_DNA"/>
</dbReference>
<dbReference type="KEGG" id="vg:29125365"/>
<organism evidence="1 2">
    <name type="scientific">Bacillus phage SP-15</name>
    <dbReference type="NCBI Taxonomy" id="1792032"/>
    <lineage>
        <taxon>Viruses</taxon>
        <taxon>Duplodnaviria</taxon>
        <taxon>Heunggongvirae</taxon>
        <taxon>Uroviricota</taxon>
        <taxon>Caudoviricetes</taxon>
        <taxon>Thornevirus</taxon>
        <taxon>Thornevirus SP15</taxon>
    </lineage>
</organism>
<evidence type="ECO:0000313" key="2">
    <source>
        <dbReference type="Proteomes" id="UP000203261"/>
    </source>
</evidence>
<name>A0A127AWB8_9CAUD</name>
<proteinExistence type="predicted"/>
<dbReference type="Proteomes" id="UP000203261">
    <property type="component" value="Segment"/>
</dbReference>